<evidence type="ECO:0000313" key="1">
    <source>
        <dbReference type="EMBL" id="GFN89103.1"/>
    </source>
</evidence>
<keyword evidence="2" id="KW-1185">Reference proteome</keyword>
<reference evidence="1 2" key="1">
    <citation type="journal article" date="2021" name="Elife">
        <title>Chloroplast acquisition without the gene transfer in kleptoplastic sea slugs, Plakobranchus ocellatus.</title>
        <authorList>
            <person name="Maeda T."/>
            <person name="Takahashi S."/>
            <person name="Yoshida T."/>
            <person name="Shimamura S."/>
            <person name="Takaki Y."/>
            <person name="Nagai Y."/>
            <person name="Toyoda A."/>
            <person name="Suzuki Y."/>
            <person name="Arimoto A."/>
            <person name="Ishii H."/>
            <person name="Satoh N."/>
            <person name="Nishiyama T."/>
            <person name="Hasebe M."/>
            <person name="Maruyama T."/>
            <person name="Minagawa J."/>
            <person name="Obokata J."/>
            <person name="Shigenobu S."/>
        </authorList>
    </citation>
    <scope>NUCLEOTIDE SEQUENCE [LARGE SCALE GENOMIC DNA]</scope>
</reference>
<proteinExistence type="predicted"/>
<dbReference type="AlphaFoldDB" id="A0AAV3Z3Y0"/>
<dbReference type="InterPro" id="IPR042099">
    <property type="entry name" value="ANL_N_sf"/>
</dbReference>
<name>A0AAV3Z3Y0_9GAST</name>
<evidence type="ECO:0000313" key="2">
    <source>
        <dbReference type="Proteomes" id="UP000735302"/>
    </source>
</evidence>
<dbReference type="EMBL" id="BLXT01001916">
    <property type="protein sequence ID" value="GFN89103.1"/>
    <property type="molecule type" value="Genomic_DNA"/>
</dbReference>
<dbReference type="SUPFAM" id="SSF56801">
    <property type="entry name" value="Acetyl-CoA synthetase-like"/>
    <property type="match status" value="1"/>
</dbReference>
<dbReference type="Gene3D" id="3.40.50.12780">
    <property type="entry name" value="N-terminal domain of ligase-like"/>
    <property type="match status" value="1"/>
</dbReference>
<gene>
    <name evidence="1" type="ORF">PoB_001560900</name>
</gene>
<comment type="caution">
    <text evidence="1">The sequence shown here is derived from an EMBL/GenBank/DDBJ whole genome shotgun (WGS) entry which is preliminary data.</text>
</comment>
<protein>
    <submittedName>
        <fullName evidence="1">Acyl-CoA synthetase family member 2, mitochondrial-like</fullName>
    </submittedName>
</protein>
<sequence>MCTSGSAGTLKLLSFTSEFLFETFQDFISLFDISKYSICLNDKPFGWFGGFPGSVLFQGCTRITIEDTVPRDEAYPQIYTEAMRAEKCTCAHVTPSLLYHLIK</sequence>
<dbReference type="Proteomes" id="UP000735302">
    <property type="component" value="Unassembled WGS sequence"/>
</dbReference>
<accession>A0AAV3Z3Y0</accession>
<organism evidence="1 2">
    <name type="scientific">Plakobranchus ocellatus</name>
    <dbReference type="NCBI Taxonomy" id="259542"/>
    <lineage>
        <taxon>Eukaryota</taxon>
        <taxon>Metazoa</taxon>
        <taxon>Spiralia</taxon>
        <taxon>Lophotrochozoa</taxon>
        <taxon>Mollusca</taxon>
        <taxon>Gastropoda</taxon>
        <taxon>Heterobranchia</taxon>
        <taxon>Euthyneura</taxon>
        <taxon>Panpulmonata</taxon>
        <taxon>Sacoglossa</taxon>
        <taxon>Placobranchoidea</taxon>
        <taxon>Plakobranchidae</taxon>
        <taxon>Plakobranchus</taxon>
    </lineage>
</organism>